<gene>
    <name evidence="1" type="ORF">ABT39_MTgene6293</name>
</gene>
<sequence>MSRQVGRGGSMEANWFRADRISKLVRCGQSKLTEMVMGKPLVRLNRLNLALDLPLHLGDPNLDP</sequence>
<geneLocation type="mitochondrion" evidence="1"/>
<proteinExistence type="predicted"/>
<reference evidence="1" key="1">
    <citation type="journal article" date="2015" name="Genome Biol. Evol.">
        <title>Organellar Genomes of White Spruce (Picea glauca): Assembly and Annotation.</title>
        <authorList>
            <person name="Jackman S.D."/>
            <person name="Warren R.L."/>
            <person name="Gibb E.A."/>
            <person name="Vandervalk B.P."/>
            <person name="Mohamadi H."/>
            <person name="Chu J."/>
            <person name="Raymond A."/>
            <person name="Pleasance S."/>
            <person name="Coope R."/>
            <person name="Wildung M.R."/>
            <person name="Ritland C.E."/>
            <person name="Bousquet J."/>
            <person name="Jones S.J."/>
            <person name="Bohlmann J."/>
            <person name="Birol I."/>
        </authorList>
    </citation>
    <scope>NUCLEOTIDE SEQUENCE [LARGE SCALE GENOMIC DNA]</scope>
    <source>
        <tissue evidence="1">Flushing bud</tissue>
    </source>
</reference>
<keyword evidence="1" id="KW-0496">Mitochondrion</keyword>
<organism evidence="1">
    <name type="scientific">Picea glauca</name>
    <name type="common">White spruce</name>
    <name type="synonym">Pinus glauca</name>
    <dbReference type="NCBI Taxonomy" id="3330"/>
    <lineage>
        <taxon>Eukaryota</taxon>
        <taxon>Viridiplantae</taxon>
        <taxon>Streptophyta</taxon>
        <taxon>Embryophyta</taxon>
        <taxon>Tracheophyta</taxon>
        <taxon>Spermatophyta</taxon>
        <taxon>Pinopsida</taxon>
        <taxon>Pinidae</taxon>
        <taxon>Conifers I</taxon>
        <taxon>Pinales</taxon>
        <taxon>Pinaceae</taxon>
        <taxon>Picea</taxon>
    </lineage>
</organism>
<protein>
    <submittedName>
        <fullName evidence="1">Uncharacterized protein</fullName>
    </submittedName>
</protein>
<accession>A0A117NGI2</accession>
<evidence type="ECO:0000313" key="1">
    <source>
        <dbReference type="EMBL" id="KUM46838.1"/>
    </source>
</evidence>
<name>A0A117NGI2_PICGL</name>
<dbReference type="AlphaFoldDB" id="A0A117NGI2"/>
<comment type="caution">
    <text evidence="1">The sequence shown here is derived from an EMBL/GenBank/DDBJ whole genome shotgun (WGS) entry which is preliminary data.</text>
</comment>
<dbReference type="EMBL" id="LKAM01000009">
    <property type="protein sequence ID" value="KUM46838.1"/>
    <property type="molecule type" value="Genomic_DNA"/>
</dbReference>